<gene>
    <name evidence="6" type="ORF">GLOTRDRAFT_74775</name>
</gene>
<organism evidence="6 7">
    <name type="scientific">Gloeophyllum trabeum (strain ATCC 11539 / FP-39264 / Madison 617)</name>
    <name type="common">Brown rot fungus</name>
    <dbReference type="NCBI Taxonomy" id="670483"/>
    <lineage>
        <taxon>Eukaryota</taxon>
        <taxon>Fungi</taxon>
        <taxon>Dikarya</taxon>
        <taxon>Basidiomycota</taxon>
        <taxon>Agaricomycotina</taxon>
        <taxon>Agaricomycetes</taxon>
        <taxon>Gloeophyllales</taxon>
        <taxon>Gloeophyllaceae</taxon>
        <taxon>Gloeophyllum</taxon>
    </lineage>
</organism>
<dbReference type="GO" id="GO:0016787">
    <property type="term" value="F:hydrolase activity"/>
    <property type="evidence" value="ECO:0007669"/>
    <property type="project" value="UniProtKB-KW"/>
</dbReference>
<feature type="domain" description="Metallo-beta-lactamase" evidence="5">
    <location>
        <begin position="45"/>
        <end position="257"/>
    </location>
</feature>
<dbReference type="InterPro" id="IPR036866">
    <property type="entry name" value="RibonucZ/Hydroxyglut_hydro"/>
</dbReference>
<dbReference type="EMBL" id="KB469300">
    <property type="protein sequence ID" value="EPQ56221.1"/>
    <property type="molecule type" value="Genomic_DNA"/>
</dbReference>
<evidence type="ECO:0000256" key="2">
    <source>
        <dbReference type="ARBA" id="ARBA00022723"/>
    </source>
</evidence>
<reference evidence="6 7" key="1">
    <citation type="journal article" date="2012" name="Science">
        <title>The Paleozoic origin of enzymatic lignin decomposition reconstructed from 31 fungal genomes.</title>
        <authorList>
            <person name="Floudas D."/>
            <person name="Binder M."/>
            <person name="Riley R."/>
            <person name="Barry K."/>
            <person name="Blanchette R.A."/>
            <person name="Henrissat B."/>
            <person name="Martinez A.T."/>
            <person name="Otillar R."/>
            <person name="Spatafora J.W."/>
            <person name="Yadav J.S."/>
            <person name="Aerts A."/>
            <person name="Benoit I."/>
            <person name="Boyd A."/>
            <person name="Carlson A."/>
            <person name="Copeland A."/>
            <person name="Coutinho P.M."/>
            <person name="de Vries R.P."/>
            <person name="Ferreira P."/>
            <person name="Findley K."/>
            <person name="Foster B."/>
            <person name="Gaskell J."/>
            <person name="Glotzer D."/>
            <person name="Gorecki P."/>
            <person name="Heitman J."/>
            <person name="Hesse C."/>
            <person name="Hori C."/>
            <person name="Igarashi K."/>
            <person name="Jurgens J.A."/>
            <person name="Kallen N."/>
            <person name="Kersten P."/>
            <person name="Kohler A."/>
            <person name="Kuees U."/>
            <person name="Kumar T.K.A."/>
            <person name="Kuo A."/>
            <person name="LaButti K."/>
            <person name="Larrondo L.F."/>
            <person name="Lindquist E."/>
            <person name="Ling A."/>
            <person name="Lombard V."/>
            <person name="Lucas S."/>
            <person name="Lundell T."/>
            <person name="Martin R."/>
            <person name="McLaughlin D.J."/>
            <person name="Morgenstern I."/>
            <person name="Morin E."/>
            <person name="Murat C."/>
            <person name="Nagy L.G."/>
            <person name="Nolan M."/>
            <person name="Ohm R.A."/>
            <person name="Patyshakuliyeva A."/>
            <person name="Rokas A."/>
            <person name="Ruiz-Duenas F.J."/>
            <person name="Sabat G."/>
            <person name="Salamov A."/>
            <person name="Samejima M."/>
            <person name="Schmutz J."/>
            <person name="Slot J.C."/>
            <person name="St John F."/>
            <person name="Stenlid J."/>
            <person name="Sun H."/>
            <person name="Sun S."/>
            <person name="Syed K."/>
            <person name="Tsang A."/>
            <person name="Wiebenga A."/>
            <person name="Young D."/>
            <person name="Pisabarro A."/>
            <person name="Eastwood D.C."/>
            <person name="Martin F."/>
            <person name="Cullen D."/>
            <person name="Grigoriev I.V."/>
            <person name="Hibbett D.S."/>
        </authorList>
    </citation>
    <scope>NUCLEOTIDE SEQUENCE [LARGE SCALE GENOMIC DNA]</scope>
    <source>
        <strain evidence="6 7">ATCC 11539</strain>
    </source>
</reference>
<dbReference type="Proteomes" id="UP000030669">
    <property type="component" value="Unassembled WGS sequence"/>
</dbReference>
<accession>S7Q8B2</accession>
<dbReference type="Gene3D" id="3.60.15.10">
    <property type="entry name" value="Ribonuclease Z/Hydroxyacylglutathione hydrolase-like"/>
    <property type="match status" value="1"/>
</dbReference>
<dbReference type="PANTHER" id="PTHR42978">
    <property type="entry name" value="QUORUM-QUENCHING LACTONASE YTNP-RELATED-RELATED"/>
    <property type="match status" value="1"/>
</dbReference>
<dbReference type="KEGG" id="gtr:GLOTRDRAFT_74775"/>
<dbReference type="GeneID" id="19308460"/>
<dbReference type="GO" id="GO:0046872">
    <property type="term" value="F:metal ion binding"/>
    <property type="evidence" value="ECO:0007669"/>
    <property type="project" value="UniProtKB-KW"/>
</dbReference>
<dbReference type="PANTHER" id="PTHR42978:SF5">
    <property type="entry name" value="METALLO-BETA-LACTAMASE DOMAIN-CONTAINING PROTEIN"/>
    <property type="match status" value="1"/>
</dbReference>
<dbReference type="RefSeq" id="XP_007864987.1">
    <property type="nucleotide sequence ID" value="XM_007866796.1"/>
</dbReference>
<evidence type="ECO:0000313" key="7">
    <source>
        <dbReference type="Proteomes" id="UP000030669"/>
    </source>
</evidence>
<dbReference type="Pfam" id="PF00753">
    <property type="entry name" value="Lactamase_B"/>
    <property type="match status" value="1"/>
</dbReference>
<proteinExistence type="inferred from homology"/>
<keyword evidence="7" id="KW-1185">Reference proteome</keyword>
<name>S7Q8B2_GLOTA</name>
<dbReference type="eggNOG" id="ENOG502S1A6">
    <property type="taxonomic scope" value="Eukaryota"/>
</dbReference>
<keyword evidence="4" id="KW-0862">Zinc</keyword>
<dbReference type="SMART" id="SM00849">
    <property type="entry name" value="Lactamase_B"/>
    <property type="match status" value="1"/>
</dbReference>
<keyword evidence="2" id="KW-0479">Metal-binding</keyword>
<evidence type="ECO:0000313" key="6">
    <source>
        <dbReference type="EMBL" id="EPQ56221.1"/>
    </source>
</evidence>
<evidence type="ECO:0000256" key="1">
    <source>
        <dbReference type="ARBA" id="ARBA00007749"/>
    </source>
</evidence>
<dbReference type="CDD" id="cd07730">
    <property type="entry name" value="metallo-hydrolase-like_MBL-fold"/>
    <property type="match status" value="1"/>
</dbReference>
<evidence type="ECO:0000259" key="5">
    <source>
        <dbReference type="SMART" id="SM00849"/>
    </source>
</evidence>
<protein>
    <submittedName>
        <fullName evidence="6">Metallo-hydrolase/oxidoreductase</fullName>
    </submittedName>
</protein>
<dbReference type="AlphaFoldDB" id="S7Q8B2"/>
<evidence type="ECO:0000256" key="4">
    <source>
        <dbReference type="ARBA" id="ARBA00022833"/>
    </source>
</evidence>
<keyword evidence="3 6" id="KW-0378">Hydrolase</keyword>
<dbReference type="OMA" id="FYYVTES"/>
<dbReference type="SUPFAM" id="SSF56281">
    <property type="entry name" value="Metallo-hydrolase/oxidoreductase"/>
    <property type="match status" value="1"/>
</dbReference>
<comment type="similarity">
    <text evidence="1">Belongs to the metallo-beta-lactamase superfamily.</text>
</comment>
<dbReference type="HOGENOM" id="CLU_030571_1_0_1"/>
<dbReference type="InterPro" id="IPR051013">
    <property type="entry name" value="MBL_superfamily_lactonases"/>
</dbReference>
<evidence type="ECO:0000256" key="3">
    <source>
        <dbReference type="ARBA" id="ARBA00022801"/>
    </source>
</evidence>
<dbReference type="InterPro" id="IPR001279">
    <property type="entry name" value="Metallo-B-lactamas"/>
</dbReference>
<dbReference type="OrthoDB" id="10250730at2759"/>
<sequence length="349" mass="38527">MSSALNIPPSDATVDIKILYAALIRISAFPFMHPVLPGHERFVAPAYVFYVEHPTTGKRVLFDLGVRKKPETSAPALWKGLQQVGVEVTVEKDVATQLTEGGVDLSSINAIIWSHSHFDHTGDPSTFPGTTELVLGPGTKEHFFPPYPENPEAVLLASDFEGRKITELSPEDFNLTIGGFKAHDYFDDGSFYLLDVPGHCPGHMAGLARVTPTTFVFMGGDTCHHPGQFRPNPFIQKHLPCPASLLANLSHEHFPKHIADRNTATPLLSIPPQPPTVYHDPPSAIKSIEKLQAFDGNPDVLVVLAHDASIERLLELFPFKANEWKAKGWKDASWDFLKKDNKAFRFSPA</sequence>